<evidence type="ECO:0000256" key="1">
    <source>
        <dbReference type="SAM" id="SignalP"/>
    </source>
</evidence>
<feature type="chain" id="PRO_5045871947" description="Putative auto-transporter adhesin head GIN domain-containing protein" evidence="1">
    <location>
        <begin position="23"/>
        <end position="233"/>
    </location>
</feature>
<feature type="domain" description="Putative auto-transporter adhesin head GIN" evidence="2">
    <location>
        <begin position="33"/>
        <end position="216"/>
    </location>
</feature>
<dbReference type="Gene3D" id="2.160.20.120">
    <property type="match status" value="1"/>
</dbReference>
<feature type="signal peptide" evidence="1">
    <location>
        <begin position="1"/>
        <end position="22"/>
    </location>
</feature>
<reference evidence="3 4" key="1">
    <citation type="submission" date="2020-08" db="EMBL/GenBank/DDBJ databases">
        <title>Genomic Encyclopedia of Type Strains, Phase IV (KMG-V): Genome sequencing to study the core and pangenomes of soil and plant-associated prokaryotes.</title>
        <authorList>
            <person name="Whitman W."/>
        </authorList>
    </citation>
    <scope>NUCLEOTIDE SEQUENCE [LARGE SCALE GENOMIC DNA]</scope>
    <source>
        <strain evidence="3 4">ANJLi2</strain>
    </source>
</reference>
<dbReference type="EMBL" id="JACHCB010000003">
    <property type="protein sequence ID" value="MBB6109182.1"/>
    <property type="molecule type" value="Genomic_DNA"/>
</dbReference>
<comment type="caution">
    <text evidence="3">The sequence shown here is derived from an EMBL/GenBank/DDBJ whole genome shotgun (WGS) entry which is preliminary data.</text>
</comment>
<proteinExistence type="predicted"/>
<evidence type="ECO:0000259" key="2">
    <source>
        <dbReference type="Pfam" id="PF10988"/>
    </source>
</evidence>
<dbReference type="PANTHER" id="PTHR39200">
    <property type="entry name" value="HYPOTHETICAL EXPORTED PROTEIN"/>
    <property type="match status" value="1"/>
</dbReference>
<protein>
    <recommendedName>
        <fullName evidence="2">Putative auto-transporter adhesin head GIN domain-containing protein</fullName>
    </recommendedName>
</protein>
<evidence type="ECO:0000313" key="4">
    <source>
        <dbReference type="Proteomes" id="UP000541583"/>
    </source>
</evidence>
<dbReference type="PANTHER" id="PTHR39200:SF1">
    <property type="entry name" value="AUTO-TRANSPORTER ADHESIN HEAD GIN DOMAIN-CONTAINING PROTEIN-RELATED"/>
    <property type="match status" value="1"/>
</dbReference>
<sequence>MKRKIFILFVSAMTMLTLNSFAQSGQTRSVSGFSSIESGGPFNVHIKITGTESVRLDIDDDVINDVKTEVEGGVLKIGFRNNFSLRNHNIKRGDIYVTAKSLSALANSGSGNLDLDGVLTGQNVKVILSGSGNMRVAVKASTLETRISGSGGIHLKGSTNEAEFRISGSGEINGRDLTAETLAATISGSGSISIIANKTVSARITGSGGVTYSGNATIADTKYTGSGRVNKVN</sequence>
<gene>
    <name evidence="3" type="ORF">HDF23_001925</name>
</gene>
<dbReference type="InterPro" id="IPR021255">
    <property type="entry name" value="DUF2807"/>
</dbReference>
<dbReference type="Proteomes" id="UP000541583">
    <property type="component" value="Unassembled WGS sequence"/>
</dbReference>
<accession>A0ABR6PHF6</accession>
<dbReference type="RefSeq" id="WP_076372639.1">
    <property type="nucleotide sequence ID" value="NZ_FTMG01000003.1"/>
</dbReference>
<organism evidence="3 4">
    <name type="scientific">Mucilaginibacter lappiensis</name>
    <dbReference type="NCBI Taxonomy" id="354630"/>
    <lineage>
        <taxon>Bacteria</taxon>
        <taxon>Pseudomonadati</taxon>
        <taxon>Bacteroidota</taxon>
        <taxon>Sphingobacteriia</taxon>
        <taxon>Sphingobacteriales</taxon>
        <taxon>Sphingobacteriaceae</taxon>
        <taxon>Mucilaginibacter</taxon>
    </lineage>
</organism>
<keyword evidence="1" id="KW-0732">Signal</keyword>
<dbReference type="Pfam" id="PF10988">
    <property type="entry name" value="DUF2807"/>
    <property type="match status" value="1"/>
</dbReference>
<evidence type="ECO:0000313" key="3">
    <source>
        <dbReference type="EMBL" id="MBB6109182.1"/>
    </source>
</evidence>
<name>A0ABR6PHF6_9SPHI</name>
<keyword evidence="4" id="KW-1185">Reference proteome</keyword>